<evidence type="ECO:0000256" key="3">
    <source>
        <dbReference type="ARBA" id="ARBA00022490"/>
    </source>
</evidence>
<organism evidence="13 14">
    <name type="scientific">Plakobranchus ocellatus</name>
    <dbReference type="NCBI Taxonomy" id="259542"/>
    <lineage>
        <taxon>Eukaryota</taxon>
        <taxon>Metazoa</taxon>
        <taxon>Spiralia</taxon>
        <taxon>Lophotrochozoa</taxon>
        <taxon>Mollusca</taxon>
        <taxon>Gastropoda</taxon>
        <taxon>Heterobranchia</taxon>
        <taxon>Euthyneura</taxon>
        <taxon>Panpulmonata</taxon>
        <taxon>Sacoglossa</taxon>
        <taxon>Placobranchoidea</taxon>
        <taxon>Plakobranchidae</taxon>
        <taxon>Plakobranchus</taxon>
    </lineage>
</organism>
<keyword evidence="14" id="KW-1185">Reference proteome</keyword>
<evidence type="ECO:0000256" key="1">
    <source>
        <dbReference type="ARBA" id="ARBA00004245"/>
    </source>
</evidence>
<dbReference type="GO" id="GO:0005524">
    <property type="term" value="F:ATP binding"/>
    <property type="evidence" value="ECO:0007669"/>
    <property type="project" value="UniProtKB-UniRule"/>
</dbReference>
<evidence type="ECO:0000313" key="13">
    <source>
        <dbReference type="EMBL" id="GFO00552.1"/>
    </source>
</evidence>
<evidence type="ECO:0000313" key="14">
    <source>
        <dbReference type="Proteomes" id="UP000735302"/>
    </source>
</evidence>
<keyword evidence="7 11" id="KW-0518">Myosin</keyword>
<dbReference type="GO" id="GO:0016459">
    <property type="term" value="C:myosin complex"/>
    <property type="evidence" value="ECO:0007669"/>
    <property type="project" value="UniProtKB-KW"/>
</dbReference>
<feature type="domain" description="Myosin motor" evidence="12">
    <location>
        <begin position="1"/>
        <end position="119"/>
    </location>
</feature>
<evidence type="ECO:0000259" key="12">
    <source>
        <dbReference type="PROSITE" id="PS51456"/>
    </source>
</evidence>
<evidence type="ECO:0000256" key="9">
    <source>
        <dbReference type="ARBA" id="ARBA00023212"/>
    </source>
</evidence>
<dbReference type="GO" id="GO:0004674">
    <property type="term" value="F:protein serine/threonine kinase activity"/>
    <property type="evidence" value="ECO:0007669"/>
    <property type="project" value="TreeGrafter"/>
</dbReference>
<keyword evidence="5 11" id="KW-0547">Nucleotide-binding</keyword>
<dbReference type="Pfam" id="PF00063">
    <property type="entry name" value="Myosin_head"/>
    <property type="match status" value="1"/>
</dbReference>
<gene>
    <name evidence="13" type="ORF">PoB_002705700</name>
</gene>
<comment type="caution">
    <text evidence="11">Lacks conserved residue(s) required for the propagation of feature annotation.</text>
</comment>
<keyword evidence="4" id="KW-0677">Repeat</keyword>
<evidence type="ECO:0000256" key="11">
    <source>
        <dbReference type="PROSITE-ProRule" id="PRU00782"/>
    </source>
</evidence>
<dbReference type="PROSITE" id="PS51456">
    <property type="entry name" value="MYOSIN_MOTOR"/>
    <property type="match status" value="1"/>
</dbReference>
<protein>
    <submittedName>
        <fullName evidence="13">Myosin</fullName>
    </submittedName>
</protein>
<comment type="subcellular location">
    <subcellularLocation>
        <location evidence="2">Cell projection</location>
    </subcellularLocation>
    <subcellularLocation>
        <location evidence="1">Cytoplasm</location>
        <location evidence="1">Cytoskeleton</location>
    </subcellularLocation>
</comment>
<keyword evidence="6 11" id="KW-0067">ATP-binding</keyword>
<evidence type="ECO:0000256" key="10">
    <source>
        <dbReference type="ARBA" id="ARBA00023273"/>
    </source>
</evidence>
<comment type="similarity">
    <text evidence="11">Belongs to the TRAFAC class myosin-kinesin ATPase superfamily. Myosin family.</text>
</comment>
<dbReference type="Proteomes" id="UP000735302">
    <property type="component" value="Unassembled WGS sequence"/>
</dbReference>
<feature type="binding site" evidence="11">
    <location>
        <begin position="85"/>
        <end position="92"/>
    </location>
    <ligand>
        <name>ATP</name>
        <dbReference type="ChEBI" id="CHEBI:30616"/>
    </ligand>
</feature>
<comment type="caution">
    <text evidence="13">The sequence shown here is derived from an EMBL/GenBank/DDBJ whole genome shotgun (WGS) entry which is preliminary data.</text>
</comment>
<dbReference type="EMBL" id="BLXT01003134">
    <property type="protein sequence ID" value="GFO00552.1"/>
    <property type="molecule type" value="Genomic_DNA"/>
</dbReference>
<evidence type="ECO:0000256" key="6">
    <source>
        <dbReference type="ARBA" id="ARBA00022840"/>
    </source>
</evidence>
<dbReference type="GO" id="GO:0003779">
    <property type="term" value="F:actin binding"/>
    <property type="evidence" value="ECO:0007669"/>
    <property type="project" value="UniProtKB-KW"/>
</dbReference>
<dbReference type="PRINTS" id="PR00193">
    <property type="entry name" value="MYOSINHEAVY"/>
</dbReference>
<evidence type="ECO:0000256" key="7">
    <source>
        <dbReference type="ARBA" id="ARBA00023123"/>
    </source>
</evidence>
<evidence type="ECO:0000256" key="4">
    <source>
        <dbReference type="ARBA" id="ARBA00022737"/>
    </source>
</evidence>
<name>A0AAV4A107_9GAST</name>
<dbReference type="InterPro" id="IPR027417">
    <property type="entry name" value="P-loop_NTPase"/>
</dbReference>
<dbReference type="GO" id="GO:0000146">
    <property type="term" value="F:microfilament motor activity"/>
    <property type="evidence" value="ECO:0007669"/>
    <property type="project" value="TreeGrafter"/>
</dbReference>
<dbReference type="PANTHER" id="PTHR46256:SF3">
    <property type="entry name" value="MYOSIN MOTOR DOMAIN-CONTAINING PROTEIN"/>
    <property type="match status" value="1"/>
</dbReference>
<reference evidence="13 14" key="1">
    <citation type="journal article" date="2021" name="Elife">
        <title>Chloroplast acquisition without the gene transfer in kleptoplastic sea slugs, Plakobranchus ocellatus.</title>
        <authorList>
            <person name="Maeda T."/>
            <person name="Takahashi S."/>
            <person name="Yoshida T."/>
            <person name="Shimamura S."/>
            <person name="Takaki Y."/>
            <person name="Nagai Y."/>
            <person name="Toyoda A."/>
            <person name="Suzuki Y."/>
            <person name="Arimoto A."/>
            <person name="Ishii H."/>
            <person name="Satoh N."/>
            <person name="Nishiyama T."/>
            <person name="Hasebe M."/>
            <person name="Maruyama T."/>
            <person name="Minagawa J."/>
            <person name="Obokata J."/>
            <person name="Shigenobu S."/>
        </authorList>
    </citation>
    <scope>NUCLEOTIDE SEQUENCE [LARGE SCALE GENOMIC DNA]</scope>
</reference>
<keyword evidence="10" id="KW-0966">Cell projection</keyword>
<dbReference type="GO" id="GO:0042995">
    <property type="term" value="C:cell projection"/>
    <property type="evidence" value="ECO:0007669"/>
    <property type="project" value="UniProtKB-SubCell"/>
</dbReference>
<dbReference type="Gene3D" id="3.40.850.10">
    <property type="entry name" value="Kinesin motor domain"/>
    <property type="match status" value="1"/>
</dbReference>
<dbReference type="PANTHER" id="PTHR46256">
    <property type="entry name" value="AGAP011099-PA"/>
    <property type="match status" value="1"/>
</dbReference>
<evidence type="ECO:0000256" key="5">
    <source>
        <dbReference type="ARBA" id="ARBA00022741"/>
    </source>
</evidence>
<dbReference type="AlphaFoldDB" id="A0AAV4A107"/>
<dbReference type="InterPro" id="IPR036961">
    <property type="entry name" value="Kinesin_motor_dom_sf"/>
</dbReference>
<feature type="non-terminal residue" evidence="13">
    <location>
        <position position="119"/>
    </location>
</feature>
<keyword evidence="11" id="KW-0009">Actin-binding</keyword>
<evidence type="ECO:0000256" key="2">
    <source>
        <dbReference type="ARBA" id="ARBA00004316"/>
    </source>
</evidence>
<keyword evidence="3" id="KW-0963">Cytoplasm</keyword>
<keyword evidence="9" id="KW-0206">Cytoskeleton</keyword>
<dbReference type="InterPro" id="IPR052409">
    <property type="entry name" value="Myosin-III_kinase_activity"/>
</dbReference>
<dbReference type="SUPFAM" id="SSF52540">
    <property type="entry name" value="P-loop containing nucleoside triphosphate hydrolases"/>
    <property type="match status" value="1"/>
</dbReference>
<evidence type="ECO:0000256" key="8">
    <source>
        <dbReference type="ARBA" id="ARBA00023175"/>
    </source>
</evidence>
<dbReference type="GO" id="GO:0030832">
    <property type="term" value="P:regulation of actin filament length"/>
    <property type="evidence" value="ECO:0007669"/>
    <property type="project" value="TreeGrafter"/>
</dbReference>
<accession>A0AAV4A107</accession>
<dbReference type="InterPro" id="IPR001609">
    <property type="entry name" value="Myosin_head_motor_dom-like"/>
</dbReference>
<keyword evidence="8 11" id="KW-0505">Motor protein</keyword>
<proteinExistence type="inferred from homology"/>
<sequence>MDEDTILATLVSRYENGRIYTYIGDVLVALNPFNKLPIYGKSTSARYHNSAEFHTDLPPHVYGTCENALRARGVTGSSQCLVVGGESGSGKTEAAKHLMQHILWSAGSRETGLAAKMAQ</sequence>